<comment type="subcellular location">
    <subcellularLocation>
        <location evidence="1 10">Cell outer membrane</location>
        <topology evidence="1 10">Multi-pass membrane protein</topology>
    </subcellularLocation>
</comment>
<comment type="similarity">
    <text evidence="10">Belongs to the TonB-dependent receptor family.</text>
</comment>
<dbReference type="InterPro" id="IPR036942">
    <property type="entry name" value="Beta-barrel_TonB_sf"/>
</dbReference>
<evidence type="ECO:0000256" key="6">
    <source>
        <dbReference type="ARBA" id="ARBA00023077"/>
    </source>
</evidence>
<evidence type="ECO:0000256" key="1">
    <source>
        <dbReference type="ARBA" id="ARBA00004571"/>
    </source>
</evidence>
<evidence type="ECO:0000256" key="7">
    <source>
        <dbReference type="ARBA" id="ARBA00023136"/>
    </source>
</evidence>
<dbReference type="SUPFAM" id="SSF56935">
    <property type="entry name" value="Porins"/>
    <property type="match status" value="1"/>
</dbReference>
<organism evidence="13 14">
    <name type="scientific">Roseicella frigidaeris</name>
    <dbReference type="NCBI Taxonomy" id="2230885"/>
    <lineage>
        <taxon>Bacteria</taxon>
        <taxon>Pseudomonadati</taxon>
        <taxon>Pseudomonadota</taxon>
        <taxon>Alphaproteobacteria</taxon>
        <taxon>Acetobacterales</taxon>
        <taxon>Roseomonadaceae</taxon>
        <taxon>Roseicella</taxon>
    </lineage>
</organism>
<protein>
    <recommendedName>
        <fullName evidence="12">TonB-dependent receptor-like beta-barrel domain-containing protein</fullName>
    </recommendedName>
</protein>
<dbReference type="PANTHER" id="PTHR30069:SF29">
    <property type="entry name" value="HEMOGLOBIN AND HEMOGLOBIN-HAPTOGLOBIN-BINDING PROTEIN 1-RELATED"/>
    <property type="match status" value="1"/>
</dbReference>
<proteinExistence type="inferred from homology"/>
<dbReference type="OrthoDB" id="9764669at2"/>
<keyword evidence="4 10" id="KW-0812">Transmembrane</keyword>
<evidence type="ECO:0000256" key="9">
    <source>
        <dbReference type="ARBA" id="ARBA00023237"/>
    </source>
</evidence>
<sequence length="704" mass="76627">MTHRLGLGLLLAPLALPAFAQQTNPQVTGADAAVTTLPELVVQAQRAAAARQGILARFGSRETTVDRETIEALPGGGAQPLNQVLLQTPGVVQDSFGDIHVRGEHRNLQYRLNGVALPEGISGFGQVFDARSLRSVSVLTGALPAQFGFRTNAVIDLETRSGALDPGGAIGVQGGSRGTVQPYANWAGLIGGWDVFASGSFLRSDQGIENPTSSWQARNGGTEQTRGLAYAARQLDDTTRLSLIAGTALNRFRIPTTPGIAPDYTAFGVADFDSTGLRARQWERTWYGTAALQKSWGDVDLQIAPFLRSSSIHYVPSVVGEMVFNGVASDVYRGSLAMGAQTDASWRVSERHTLRAGFQVTGERARFRSDTTVLPLDAMGNPVDDPFTLSDRFGRTGWLYGAYLQDEWRLAERLTLNLGVRWDQMVEYVTAGQLSPRANLVWRPTETTTVHAGYARTFTPPQLELVSNATLARFEGTTGAAANLQNDPVRPERAHRFDIGVSQRLGERLTLGVDAYYKDVRDLLDFGQFGNALIFTPFNYRQGKIYGVEFSGNWRSERWLVYGNLALSRSAARDIRSAQFTFDAEELAYIAGKYVRTDHDQLVTGSAGTVWRGWEGGRLSASMLYGNGLRRGFANSEKLPAYATFNFGVAQDVTGPDGGTWTLRLDLINAFDSIYQLRDGSGIGVGAPQYGLRRTVLAGLSRAF</sequence>
<dbReference type="RefSeq" id="WP_111470956.1">
    <property type="nucleotide sequence ID" value="NZ_QLIX01000013.1"/>
</dbReference>
<dbReference type="GO" id="GO:0009279">
    <property type="term" value="C:cell outer membrane"/>
    <property type="evidence" value="ECO:0007669"/>
    <property type="project" value="UniProtKB-SubCell"/>
</dbReference>
<feature type="domain" description="TonB-dependent receptor-like beta-barrel" evidence="12">
    <location>
        <begin position="228"/>
        <end position="669"/>
    </location>
</feature>
<evidence type="ECO:0000256" key="8">
    <source>
        <dbReference type="ARBA" id="ARBA00023170"/>
    </source>
</evidence>
<evidence type="ECO:0000256" key="11">
    <source>
        <dbReference type="SAM" id="SignalP"/>
    </source>
</evidence>
<keyword evidence="6" id="KW-0798">TonB box</keyword>
<comment type="caution">
    <text evidence="13">The sequence shown here is derived from an EMBL/GenBank/DDBJ whole genome shotgun (WGS) entry which is preliminary data.</text>
</comment>
<evidence type="ECO:0000256" key="3">
    <source>
        <dbReference type="ARBA" id="ARBA00022452"/>
    </source>
</evidence>
<dbReference type="InterPro" id="IPR039426">
    <property type="entry name" value="TonB-dep_rcpt-like"/>
</dbReference>
<evidence type="ECO:0000259" key="12">
    <source>
        <dbReference type="Pfam" id="PF00593"/>
    </source>
</evidence>
<evidence type="ECO:0000256" key="5">
    <source>
        <dbReference type="ARBA" id="ARBA00022729"/>
    </source>
</evidence>
<reference evidence="14" key="1">
    <citation type="submission" date="2018-06" db="EMBL/GenBank/DDBJ databases">
        <authorList>
            <person name="Khan S.A."/>
        </authorList>
    </citation>
    <scope>NUCLEOTIDE SEQUENCE [LARGE SCALE GENOMIC DNA]</scope>
    <source>
        <strain evidence="14">DB-1506</strain>
    </source>
</reference>
<dbReference type="Pfam" id="PF00593">
    <property type="entry name" value="TonB_dep_Rec_b-barrel"/>
    <property type="match status" value="1"/>
</dbReference>
<keyword evidence="9 10" id="KW-0998">Cell outer membrane</keyword>
<evidence type="ECO:0000256" key="2">
    <source>
        <dbReference type="ARBA" id="ARBA00022448"/>
    </source>
</evidence>
<keyword evidence="5 11" id="KW-0732">Signal</keyword>
<gene>
    <name evidence="13" type="ORF">DOO78_16460</name>
</gene>
<dbReference type="AlphaFoldDB" id="A0A327M4Y0"/>
<dbReference type="GO" id="GO:0015344">
    <property type="term" value="F:siderophore uptake transmembrane transporter activity"/>
    <property type="evidence" value="ECO:0007669"/>
    <property type="project" value="TreeGrafter"/>
</dbReference>
<keyword evidence="3 10" id="KW-1134">Transmembrane beta strand</keyword>
<dbReference type="Proteomes" id="UP000249065">
    <property type="component" value="Unassembled WGS sequence"/>
</dbReference>
<dbReference type="GO" id="GO:0044718">
    <property type="term" value="P:siderophore transmembrane transport"/>
    <property type="evidence" value="ECO:0007669"/>
    <property type="project" value="TreeGrafter"/>
</dbReference>
<evidence type="ECO:0000313" key="13">
    <source>
        <dbReference type="EMBL" id="RAI57839.1"/>
    </source>
</evidence>
<dbReference type="InterPro" id="IPR000531">
    <property type="entry name" value="Beta-barrel_TonB"/>
</dbReference>
<evidence type="ECO:0000313" key="14">
    <source>
        <dbReference type="Proteomes" id="UP000249065"/>
    </source>
</evidence>
<feature type="chain" id="PRO_5016257373" description="TonB-dependent receptor-like beta-barrel domain-containing protein" evidence="11">
    <location>
        <begin position="21"/>
        <end position="704"/>
    </location>
</feature>
<dbReference type="PANTHER" id="PTHR30069">
    <property type="entry name" value="TONB-DEPENDENT OUTER MEMBRANE RECEPTOR"/>
    <property type="match status" value="1"/>
</dbReference>
<keyword evidence="2 10" id="KW-0813">Transport</keyword>
<dbReference type="Gene3D" id="2.40.170.20">
    <property type="entry name" value="TonB-dependent receptor, beta-barrel domain"/>
    <property type="match status" value="1"/>
</dbReference>
<evidence type="ECO:0000256" key="4">
    <source>
        <dbReference type="ARBA" id="ARBA00022692"/>
    </source>
</evidence>
<accession>A0A327M4Y0</accession>
<feature type="signal peptide" evidence="11">
    <location>
        <begin position="1"/>
        <end position="20"/>
    </location>
</feature>
<keyword evidence="8" id="KW-0675">Receptor</keyword>
<dbReference type="PROSITE" id="PS52016">
    <property type="entry name" value="TONB_DEPENDENT_REC_3"/>
    <property type="match status" value="1"/>
</dbReference>
<evidence type="ECO:0000256" key="10">
    <source>
        <dbReference type="PROSITE-ProRule" id="PRU01360"/>
    </source>
</evidence>
<name>A0A327M4Y0_9PROT</name>
<dbReference type="EMBL" id="QLIX01000013">
    <property type="protein sequence ID" value="RAI57839.1"/>
    <property type="molecule type" value="Genomic_DNA"/>
</dbReference>
<keyword evidence="7 10" id="KW-0472">Membrane</keyword>
<keyword evidence="14" id="KW-1185">Reference proteome</keyword>